<evidence type="ECO:0000313" key="4">
    <source>
        <dbReference type="Proteomes" id="UP000265801"/>
    </source>
</evidence>
<sequence length="490" mass="55796">MDFNTTRKTLLFSFLAAVLMTGCSAEETATNPQTETGQDDTNGSQQEGGGISEEPSGQDENQANDEGTRAEDLTGEDDNGTGQTNEEEENRKDEQTTEEEQNTQEQDQEEETNEHNGTESGRTLTKEQAAEVLQEYEKTFMVETNSEGTVENHPSKEELLSHYRTIMSEELAQGYLEDFFKTENGNLKMVATEPPVWLNPENEYKVNEQSDGTYHVIQSKSSQLRGNREYTFELEYMSGHWQVADVSSVKSGRLTKSGAEQIVRQHLGDDIDKNMIVEYDHMEQDQFGIHVYEQAGKEEESHTATYGWYKVDPETEEVTSLFGNEQEDSAHLKEKANEVLNNILKEDMNALADYVHSEKGLLISPFVNISEKDKVFEKQEVSSLLENEKAYLWGYQDGSGKPMKSTPPEYFQRYQDFSQVDKVIVDDIKQRGNVKMNIKDYFPDSHIVEFYKNGTEENSNIDWSSLYIVFQKNNAGEWKAVALVSGQWTV</sequence>
<keyword evidence="2" id="KW-0732">Signal</keyword>
<dbReference type="RefSeq" id="WP_119549527.1">
    <property type="nucleotide sequence ID" value="NZ_QXIR01000048.1"/>
</dbReference>
<accession>A0A3A1QPA2</accession>
<gene>
    <name evidence="3" type="ORF">D3H55_22315</name>
</gene>
<keyword evidence="4" id="KW-1185">Reference proteome</keyword>
<comment type="caution">
    <text evidence="3">The sequence shown here is derived from an EMBL/GenBank/DDBJ whole genome shotgun (WGS) entry which is preliminary data.</text>
</comment>
<dbReference type="AlphaFoldDB" id="A0A3A1QPA2"/>
<feature type="chain" id="PRO_5017187532" description="Lipoprotein" evidence="2">
    <location>
        <begin position="26"/>
        <end position="490"/>
    </location>
</feature>
<protein>
    <recommendedName>
        <fullName evidence="5">Lipoprotein</fullName>
    </recommendedName>
</protein>
<dbReference type="PROSITE" id="PS51257">
    <property type="entry name" value="PROKAR_LIPOPROTEIN"/>
    <property type="match status" value="1"/>
</dbReference>
<organism evidence="3 4">
    <name type="scientific">Bacillus salacetis</name>
    <dbReference type="NCBI Taxonomy" id="2315464"/>
    <lineage>
        <taxon>Bacteria</taxon>
        <taxon>Bacillati</taxon>
        <taxon>Bacillota</taxon>
        <taxon>Bacilli</taxon>
        <taxon>Bacillales</taxon>
        <taxon>Bacillaceae</taxon>
        <taxon>Bacillus</taxon>
    </lineage>
</organism>
<evidence type="ECO:0000256" key="2">
    <source>
        <dbReference type="SAM" id="SignalP"/>
    </source>
</evidence>
<evidence type="ECO:0008006" key="5">
    <source>
        <dbReference type="Google" id="ProtNLM"/>
    </source>
</evidence>
<dbReference type="EMBL" id="QXIR01000048">
    <property type="protein sequence ID" value="RIW28061.1"/>
    <property type="molecule type" value="Genomic_DNA"/>
</dbReference>
<name>A0A3A1QPA2_9BACI</name>
<evidence type="ECO:0000313" key="3">
    <source>
        <dbReference type="EMBL" id="RIW28061.1"/>
    </source>
</evidence>
<feature type="compositionally biased region" description="Polar residues" evidence="1">
    <location>
        <begin position="27"/>
        <end position="42"/>
    </location>
</feature>
<dbReference type="Proteomes" id="UP000265801">
    <property type="component" value="Unassembled WGS sequence"/>
</dbReference>
<dbReference type="OrthoDB" id="1267107at2"/>
<proteinExistence type="predicted"/>
<feature type="signal peptide" evidence="2">
    <location>
        <begin position="1"/>
        <end position="25"/>
    </location>
</feature>
<reference evidence="3 4" key="1">
    <citation type="submission" date="2018-09" db="EMBL/GenBank/DDBJ databases">
        <title>Bacillus saliacetes sp. nov., isolated from Thai shrimp paste (Ka-pi).</title>
        <authorList>
            <person name="Daroonpunt R."/>
            <person name="Tanasupawat S."/>
            <person name="Yiamsombut S."/>
        </authorList>
    </citation>
    <scope>NUCLEOTIDE SEQUENCE [LARGE SCALE GENOMIC DNA]</scope>
    <source>
        <strain evidence="3 4">SKP7-4</strain>
    </source>
</reference>
<feature type="region of interest" description="Disordered" evidence="1">
    <location>
        <begin position="26"/>
        <end position="125"/>
    </location>
</feature>
<evidence type="ECO:0000256" key="1">
    <source>
        <dbReference type="SAM" id="MobiDB-lite"/>
    </source>
</evidence>
<feature type="compositionally biased region" description="Acidic residues" evidence="1">
    <location>
        <begin position="96"/>
        <end position="112"/>
    </location>
</feature>